<dbReference type="AlphaFoldDB" id="A0A2W5RTM2"/>
<dbReference type="Proteomes" id="UP000249282">
    <property type="component" value="Unassembled WGS sequence"/>
</dbReference>
<gene>
    <name evidence="1" type="ORF">CFH90_14675</name>
    <name evidence="2" type="ORF">DI542_01000</name>
</gene>
<name>A0A2W5RTM2_ACIJO</name>
<dbReference type="RefSeq" id="WP_126038085.1">
    <property type="nucleotide sequence ID" value="NZ_CP022298.1"/>
</dbReference>
<reference evidence="1 4" key="1">
    <citation type="submission" date="2017-06" db="EMBL/GenBank/DDBJ databases">
        <title>Complete Genome Sequence of the Carbazole-Degrading Bacterium Acinetobacter johnsonii IC001.</title>
        <authorList>
            <person name="Vejarano F."/>
            <person name="Suzuki-Minakuchi C."/>
            <person name="Ohtsubo Y."/>
            <person name="Tsuda M."/>
            <person name="Okada K."/>
            <person name="Nojiri H."/>
        </authorList>
    </citation>
    <scope>NUCLEOTIDE SEQUENCE [LARGE SCALE GENOMIC DNA]</scope>
    <source>
        <strain evidence="1 4">IC001</strain>
    </source>
</reference>
<evidence type="ECO:0000313" key="2">
    <source>
        <dbReference type="EMBL" id="PZQ93781.1"/>
    </source>
</evidence>
<evidence type="ECO:0000313" key="3">
    <source>
        <dbReference type="Proteomes" id="UP000249282"/>
    </source>
</evidence>
<organism evidence="2 3">
    <name type="scientific">Acinetobacter johnsonii</name>
    <dbReference type="NCBI Taxonomy" id="40214"/>
    <lineage>
        <taxon>Bacteria</taxon>
        <taxon>Pseudomonadati</taxon>
        <taxon>Pseudomonadota</taxon>
        <taxon>Gammaproteobacteria</taxon>
        <taxon>Moraxellales</taxon>
        <taxon>Moraxellaceae</taxon>
        <taxon>Acinetobacter</taxon>
    </lineage>
</organism>
<evidence type="ECO:0000313" key="4">
    <source>
        <dbReference type="Proteomes" id="UP000276980"/>
    </source>
</evidence>
<dbReference type="EMBL" id="CP022298">
    <property type="protein sequence ID" value="AZN65197.1"/>
    <property type="molecule type" value="Genomic_DNA"/>
</dbReference>
<dbReference type="EMBL" id="QFQJ01000002">
    <property type="protein sequence ID" value="PZQ93781.1"/>
    <property type="molecule type" value="Genomic_DNA"/>
</dbReference>
<evidence type="ECO:0000313" key="1">
    <source>
        <dbReference type="EMBL" id="AZN65197.1"/>
    </source>
</evidence>
<protein>
    <submittedName>
        <fullName evidence="2">Uncharacterized protein</fullName>
    </submittedName>
</protein>
<sequence>MLTASEALRLGTANLDLDRMLKIAEAKVKEAIKEKKDSCCILFPKHIYSNVDLRNFKNKASELGYRWFDTSDDQGNSYCIEMQW</sequence>
<accession>A0A2W5RTM2</accession>
<dbReference type="Proteomes" id="UP000276980">
    <property type="component" value="Chromosome"/>
</dbReference>
<proteinExistence type="predicted"/>
<reference evidence="2 3" key="2">
    <citation type="submission" date="2017-11" db="EMBL/GenBank/DDBJ databases">
        <title>Infants hospitalized years apart are colonized by the same room-sourced microbial strains.</title>
        <authorList>
            <person name="Brooks B."/>
            <person name="Olm M.R."/>
            <person name="Firek B.A."/>
            <person name="Baker R."/>
            <person name="Thomas B.C."/>
            <person name="Morowitz M.J."/>
            <person name="Banfield J.F."/>
        </authorList>
    </citation>
    <scope>NUCLEOTIDE SEQUENCE [LARGE SCALE GENOMIC DNA]</scope>
    <source>
        <strain evidence="2">S2_003_000_R3_20</strain>
    </source>
</reference>